<organism evidence="2 3">
    <name type="scientific">Haloarchaeobius amylolyticus</name>
    <dbReference type="NCBI Taxonomy" id="1198296"/>
    <lineage>
        <taxon>Archaea</taxon>
        <taxon>Methanobacteriati</taxon>
        <taxon>Methanobacteriota</taxon>
        <taxon>Stenosarchaea group</taxon>
        <taxon>Halobacteria</taxon>
        <taxon>Halobacteriales</taxon>
        <taxon>Halorubellaceae</taxon>
        <taxon>Haloarchaeobius</taxon>
    </lineage>
</organism>
<dbReference type="AlphaFoldDB" id="A0ABD6BC77"/>
<dbReference type="Pfam" id="PF10006">
    <property type="entry name" value="DUF2249"/>
    <property type="match status" value="1"/>
</dbReference>
<evidence type="ECO:0000313" key="3">
    <source>
        <dbReference type="Proteomes" id="UP001597076"/>
    </source>
</evidence>
<reference evidence="2 3" key="1">
    <citation type="journal article" date="2019" name="Int. J. Syst. Evol. Microbiol.">
        <title>The Global Catalogue of Microorganisms (GCM) 10K type strain sequencing project: providing services to taxonomists for standard genome sequencing and annotation.</title>
        <authorList>
            <consortium name="The Broad Institute Genomics Platform"/>
            <consortium name="The Broad Institute Genome Sequencing Center for Infectious Disease"/>
            <person name="Wu L."/>
            <person name="Ma J."/>
        </authorList>
    </citation>
    <scope>NUCLEOTIDE SEQUENCE [LARGE SCALE GENOMIC DNA]</scope>
    <source>
        <strain evidence="2 3">CGMCC 1.12230</strain>
    </source>
</reference>
<accession>A0ABD6BC77</accession>
<evidence type="ECO:0000259" key="1">
    <source>
        <dbReference type="Pfam" id="PF10006"/>
    </source>
</evidence>
<comment type="caution">
    <text evidence="2">The sequence shown here is derived from an EMBL/GenBank/DDBJ whole genome shotgun (WGS) entry which is preliminary data.</text>
</comment>
<name>A0ABD6BC77_9EURY</name>
<dbReference type="RefSeq" id="WP_390284442.1">
    <property type="nucleotide sequence ID" value="NZ_JBHUDI010000002.1"/>
</dbReference>
<evidence type="ECO:0000313" key="2">
    <source>
        <dbReference type="EMBL" id="MFD1562630.1"/>
    </source>
</evidence>
<protein>
    <submittedName>
        <fullName evidence="2">DUF2249 domain-containing protein</fullName>
    </submittedName>
</protein>
<feature type="domain" description="DUF2249" evidence="1">
    <location>
        <begin position="12"/>
        <end position="77"/>
    </location>
</feature>
<sequence length="78" mass="8659">MSTETTDNTTRTLDVREIDGEPFGEIMAALETLPEAGTLVLVSRFEPVPLYNVLKQRGFTAEPSQRAADEWHVSITHA</sequence>
<dbReference type="InterPro" id="IPR018720">
    <property type="entry name" value="DUF2249"/>
</dbReference>
<gene>
    <name evidence="2" type="ORF">ACFR99_03555</name>
</gene>
<dbReference type="EMBL" id="JBHUDI010000002">
    <property type="protein sequence ID" value="MFD1562630.1"/>
    <property type="molecule type" value="Genomic_DNA"/>
</dbReference>
<proteinExistence type="predicted"/>
<keyword evidence="3" id="KW-1185">Reference proteome</keyword>
<dbReference type="Proteomes" id="UP001597076">
    <property type="component" value="Unassembled WGS sequence"/>
</dbReference>